<dbReference type="Proteomes" id="UP000076587">
    <property type="component" value="Unassembled WGS sequence"/>
</dbReference>
<feature type="region of interest" description="Disordered" evidence="1">
    <location>
        <begin position="142"/>
        <end position="176"/>
    </location>
</feature>
<feature type="compositionally biased region" description="Polar residues" evidence="1">
    <location>
        <begin position="142"/>
        <end position="155"/>
    </location>
</feature>
<evidence type="ECO:0000256" key="1">
    <source>
        <dbReference type="SAM" id="MobiDB-lite"/>
    </source>
</evidence>
<comment type="caution">
    <text evidence="3">The sequence shown here is derived from an EMBL/GenBank/DDBJ whole genome shotgun (WGS) entry which is preliminary data.</text>
</comment>
<gene>
    <name evidence="3" type="ORF">N482_23610</name>
</gene>
<dbReference type="RefSeq" id="WP_063375671.1">
    <property type="nucleotide sequence ID" value="NZ_AUXT01000029.1"/>
</dbReference>
<reference evidence="3 4" key="1">
    <citation type="submission" date="2013-07" db="EMBL/GenBank/DDBJ databases">
        <title>Comparative Genomic and Metabolomic Analysis of Twelve Strains of Pseudoalteromonas luteoviolacea.</title>
        <authorList>
            <person name="Vynne N.G."/>
            <person name="Mansson M."/>
            <person name="Gram L."/>
        </authorList>
    </citation>
    <scope>NUCLEOTIDE SEQUENCE [LARGE SCALE GENOMIC DNA]</scope>
    <source>
        <strain evidence="3 4">NCIMB 1942</strain>
    </source>
</reference>
<dbReference type="OrthoDB" id="6308828at2"/>
<dbReference type="EMBL" id="AUXT01000029">
    <property type="protein sequence ID" value="KZN57431.1"/>
    <property type="molecule type" value="Genomic_DNA"/>
</dbReference>
<accession>A0A161YC68</accession>
<dbReference type="InterPro" id="IPR011528">
    <property type="entry name" value="NERD"/>
</dbReference>
<evidence type="ECO:0000313" key="4">
    <source>
        <dbReference type="Proteomes" id="UP000076587"/>
    </source>
</evidence>
<dbReference type="PROSITE" id="PS50965">
    <property type="entry name" value="NERD"/>
    <property type="match status" value="1"/>
</dbReference>
<feature type="domain" description="NERD" evidence="2">
    <location>
        <begin position="231"/>
        <end position="346"/>
    </location>
</feature>
<proteinExistence type="predicted"/>
<evidence type="ECO:0000259" key="2">
    <source>
        <dbReference type="PROSITE" id="PS50965"/>
    </source>
</evidence>
<organism evidence="3 4">
    <name type="scientific">Pseudoalteromonas luteoviolacea NCIMB 1942</name>
    <dbReference type="NCBI Taxonomy" id="1365253"/>
    <lineage>
        <taxon>Bacteria</taxon>
        <taxon>Pseudomonadati</taxon>
        <taxon>Pseudomonadota</taxon>
        <taxon>Gammaproteobacteria</taxon>
        <taxon>Alteromonadales</taxon>
        <taxon>Pseudoalteromonadaceae</taxon>
        <taxon>Pseudoalteromonas</taxon>
    </lineage>
</organism>
<dbReference type="AlphaFoldDB" id="A0A161YC68"/>
<protein>
    <recommendedName>
        <fullName evidence="2">NERD domain-containing protein</fullName>
    </recommendedName>
</protein>
<evidence type="ECO:0000313" key="3">
    <source>
        <dbReference type="EMBL" id="KZN57431.1"/>
    </source>
</evidence>
<name>A0A161YC68_9GAMM</name>
<sequence>MNRWILFFIIFSSSVAANIEQLDQRQCARFAAELQFLRQNNALKEGEDARLRRLLERLQTYCQSPRASSQIISQVDNNANRSFGISTFMDEATRKRWQRFFQKPMICHHGEQDFASAVKCAEQVAQQREAFELLLRKEATQKKNTVQPPLQQKGTQGEELGSSVEETQNPRVDSISEADDDDKALDIIYEEPDRGYFGRFTMWLSVIIAGYVSIELLKFLLRPKQATHIVRKRTFKETYKSLTSKLDNKKYIVLYRSMSPLLEELDIDGVVLSPFGVFAIVYCPQTGVIEADIQGEMWNVIQEGSSNFFLNPVNAAKLRVSNLAGCIGAKSGVRYLVVFDEQTDFFLGKPFNCFTSKEVPLEVMRYTQSMFSYEQLRYFEQRLYSAESRLNPDSTLVGNS</sequence>
<dbReference type="PATRIC" id="fig|1365253.3.peg.661"/>